<evidence type="ECO:0000313" key="1">
    <source>
        <dbReference type="EMBL" id="BDN82566.1"/>
    </source>
</evidence>
<proteinExistence type="predicted"/>
<organism evidence="1 2">
    <name type="scientific">Mycobacterium pseudoshottsii</name>
    <dbReference type="NCBI Taxonomy" id="265949"/>
    <lineage>
        <taxon>Bacteria</taxon>
        <taxon>Bacillati</taxon>
        <taxon>Actinomycetota</taxon>
        <taxon>Actinomycetes</taxon>
        <taxon>Mycobacteriales</taxon>
        <taxon>Mycobacteriaceae</taxon>
        <taxon>Mycobacterium</taxon>
        <taxon>Mycobacterium ulcerans group</taxon>
    </lineage>
</organism>
<evidence type="ECO:0000313" key="2">
    <source>
        <dbReference type="Proteomes" id="UP001058626"/>
    </source>
</evidence>
<dbReference type="AlphaFoldDB" id="A0A9N7LR55"/>
<gene>
    <name evidence="1" type="ORF">NJB1907Z4_C27810</name>
</gene>
<keyword evidence="2" id="KW-1185">Reference proteome</keyword>
<name>A0A9N7LR55_9MYCO</name>
<dbReference type="Proteomes" id="UP001058626">
    <property type="component" value="Chromosome"/>
</dbReference>
<sequence>MIIEFLVDSGRRAVGIAGIGAYDAFVVVGNHSTREFPSSQWQSVAGVHGAAEGSKRTTELG</sequence>
<dbReference type="EMBL" id="AP026367">
    <property type="protein sequence ID" value="BDN82566.1"/>
    <property type="molecule type" value="Genomic_DNA"/>
</dbReference>
<accession>A0A9N7LR55</accession>
<protein>
    <submittedName>
        <fullName evidence="1">Uncharacterized protein</fullName>
    </submittedName>
</protein>
<reference evidence="1" key="1">
    <citation type="submission" date="2022-06" db="EMBL/GenBank/DDBJ databases">
        <title>Complete genome sequence of Mycobacterium pseudoshottsii NJB1907-Z4.</title>
        <authorList>
            <person name="Komine T."/>
            <person name="Fukano H."/>
            <person name="Wada S."/>
        </authorList>
    </citation>
    <scope>NUCLEOTIDE SEQUENCE</scope>
    <source>
        <strain evidence="1">NJB1907-Z4</strain>
    </source>
</reference>